<evidence type="ECO:0000259" key="7">
    <source>
        <dbReference type="PROSITE" id="PS50850"/>
    </source>
</evidence>
<dbReference type="Pfam" id="PF07690">
    <property type="entry name" value="MFS_1"/>
    <property type="match status" value="2"/>
</dbReference>
<organism evidence="8 9">
    <name type="scientific">Streptomyces bangladeshensis</name>
    <dbReference type="NCBI Taxonomy" id="295352"/>
    <lineage>
        <taxon>Bacteria</taxon>
        <taxon>Bacillati</taxon>
        <taxon>Actinomycetota</taxon>
        <taxon>Actinomycetes</taxon>
        <taxon>Kitasatosporales</taxon>
        <taxon>Streptomycetaceae</taxon>
        <taxon>Streptomyces</taxon>
    </lineage>
</organism>
<accession>A0ABN3BRQ1</accession>
<keyword evidence="3 6" id="KW-1133">Transmembrane helix</keyword>
<feature type="transmembrane region" description="Helical" evidence="6">
    <location>
        <begin position="200"/>
        <end position="221"/>
    </location>
</feature>
<gene>
    <name evidence="8" type="ORF">GCM10009787_45810</name>
</gene>
<feature type="transmembrane region" description="Helical" evidence="6">
    <location>
        <begin position="411"/>
        <end position="431"/>
    </location>
</feature>
<comment type="caution">
    <text evidence="8">The sequence shown here is derived from an EMBL/GenBank/DDBJ whole genome shotgun (WGS) entry which is preliminary data.</text>
</comment>
<evidence type="ECO:0000313" key="8">
    <source>
        <dbReference type="EMBL" id="GAA2199328.1"/>
    </source>
</evidence>
<dbReference type="Gene3D" id="1.20.1720.10">
    <property type="entry name" value="Multidrug resistance protein D"/>
    <property type="match status" value="2"/>
</dbReference>
<feature type="transmembrane region" description="Helical" evidence="6">
    <location>
        <begin position="166"/>
        <end position="188"/>
    </location>
</feature>
<feature type="transmembrane region" description="Helical" evidence="6">
    <location>
        <begin position="45"/>
        <end position="65"/>
    </location>
</feature>
<feature type="transmembrane region" description="Helical" evidence="6">
    <location>
        <begin position="270"/>
        <end position="293"/>
    </location>
</feature>
<dbReference type="CDD" id="cd17321">
    <property type="entry name" value="MFS_MMR_MDR_like"/>
    <property type="match status" value="1"/>
</dbReference>
<keyword evidence="9" id="KW-1185">Reference proteome</keyword>
<dbReference type="InterPro" id="IPR036259">
    <property type="entry name" value="MFS_trans_sf"/>
</dbReference>
<evidence type="ECO:0000256" key="3">
    <source>
        <dbReference type="ARBA" id="ARBA00022989"/>
    </source>
</evidence>
<dbReference type="InterPro" id="IPR011701">
    <property type="entry name" value="MFS"/>
</dbReference>
<feature type="transmembrane region" description="Helical" evidence="6">
    <location>
        <begin position="12"/>
        <end position="33"/>
    </location>
</feature>
<evidence type="ECO:0000313" key="9">
    <source>
        <dbReference type="Proteomes" id="UP001501391"/>
    </source>
</evidence>
<keyword evidence="4 6" id="KW-0472">Membrane</keyword>
<evidence type="ECO:0000256" key="6">
    <source>
        <dbReference type="SAM" id="Phobius"/>
    </source>
</evidence>
<proteinExistence type="predicted"/>
<dbReference type="SUPFAM" id="SSF103473">
    <property type="entry name" value="MFS general substrate transporter"/>
    <property type="match status" value="2"/>
</dbReference>
<feature type="transmembrane region" description="Helical" evidence="6">
    <location>
        <begin position="443"/>
        <end position="463"/>
    </location>
</feature>
<evidence type="ECO:0000256" key="1">
    <source>
        <dbReference type="ARBA" id="ARBA00004651"/>
    </source>
</evidence>
<dbReference type="PANTHER" id="PTHR42718">
    <property type="entry name" value="MAJOR FACILITATOR SUPERFAMILY MULTIDRUG TRANSPORTER MFSC"/>
    <property type="match status" value="1"/>
</dbReference>
<dbReference type="PANTHER" id="PTHR42718:SF39">
    <property type="entry name" value="ACTINORHODIN TRANSPORTER-RELATED"/>
    <property type="match status" value="1"/>
</dbReference>
<name>A0ABN3BRQ1_9ACTN</name>
<sequence>MQADNPRRWLTLPVIMSAFFMYGFDAQVVNVALPSLRHDLHAGEAALELIVGGYVFVYATGLVTGGRLGDLIGYRKMFLGGMTAFTLASALCAVSQTPSQLVVSRLLQGFAAAAMVPQMLALVTVIFPPAERPRALSWYGVTAGLAGIFGQICGGLLLVADVAGLGWRNIFLVNVPVGAILVTLGRQLLPRTATDKRPRLDLVGVAGVSGSLGLALVPLIFGRSLGWPAWIWIFLVAAVPTLVLTVRWEHRISRTGGQPLLDVTLFRSRVFNIGMAMNAAFMLFFMSISFVLSLFVQDGLGLSPLRAGLCFVPLAVGAMVTSLVGRRLIASYGLWIMTLGAAVTTVSVLVVAAGLHVVGDGNAVPVLLVALTLMGLGNGLILPSLVGVPLSTVEPAQAGVASGMLSTFQQFASVTGLACVGTLFFATLGGGTGREAYAHAAEVSAWAAFGITFLMTLLIHVITRAVARATAQRPEPAPDKDAAVEA</sequence>
<feature type="transmembrane region" description="Helical" evidence="6">
    <location>
        <begin position="77"/>
        <end position="97"/>
    </location>
</feature>
<protein>
    <submittedName>
        <fullName evidence="8">MFS transporter</fullName>
    </submittedName>
</protein>
<reference evidence="8 9" key="1">
    <citation type="journal article" date="2019" name="Int. J. Syst. Evol. Microbiol.">
        <title>The Global Catalogue of Microorganisms (GCM) 10K type strain sequencing project: providing services to taxonomists for standard genome sequencing and annotation.</title>
        <authorList>
            <consortium name="The Broad Institute Genomics Platform"/>
            <consortium name="The Broad Institute Genome Sequencing Center for Infectious Disease"/>
            <person name="Wu L."/>
            <person name="Ma J."/>
        </authorList>
    </citation>
    <scope>NUCLEOTIDE SEQUENCE [LARGE SCALE GENOMIC DNA]</scope>
    <source>
        <strain evidence="8 9">JCM 14924</strain>
    </source>
</reference>
<comment type="subcellular location">
    <subcellularLocation>
        <location evidence="1">Cell membrane</location>
        <topology evidence="1">Multi-pass membrane protein</topology>
    </subcellularLocation>
</comment>
<dbReference type="Proteomes" id="UP001501391">
    <property type="component" value="Unassembled WGS sequence"/>
</dbReference>
<feature type="transmembrane region" description="Helical" evidence="6">
    <location>
        <begin position="364"/>
        <end position="390"/>
    </location>
</feature>
<evidence type="ECO:0000256" key="2">
    <source>
        <dbReference type="ARBA" id="ARBA00022692"/>
    </source>
</evidence>
<dbReference type="RefSeq" id="WP_202430198.1">
    <property type="nucleotide sequence ID" value="NZ_BAAAOQ010000015.1"/>
</dbReference>
<evidence type="ECO:0000256" key="5">
    <source>
        <dbReference type="ARBA" id="ARBA00023251"/>
    </source>
</evidence>
<feature type="transmembrane region" description="Helical" evidence="6">
    <location>
        <begin position="227"/>
        <end position="249"/>
    </location>
</feature>
<dbReference type="InterPro" id="IPR020846">
    <property type="entry name" value="MFS_dom"/>
</dbReference>
<evidence type="ECO:0000256" key="4">
    <source>
        <dbReference type="ARBA" id="ARBA00023136"/>
    </source>
</evidence>
<keyword evidence="5" id="KW-0046">Antibiotic resistance</keyword>
<dbReference type="PROSITE" id="PS50850">
    <property type="entry name" value="MFS"/>
    <property type="match status" value="1"/>
</dbReference>
<feature type="transmembrane region" description="Helical" evidence="6">
    <location>
        <begin position="139"/>
        <end position="160"/>
    </location>
</feature>
<feature type="domain" description="Major facilitator superfamily (MFS) profile" evidence="7">
    <location>
        <begin position="11"/>
        <end position="468"/>
    </location>
</feature>
<feature type="transmembrane region" description="Helical" evidence="6">
    <location>
        <begin position="305"/>
        <end position="325"/>
    </location>
</feature>
<feature type="transmembrane region" description="Helical" evidence="6">
    <location>
        <begin position="109"/>
        <end position="127"/>
    </location>
</feature>
<keyword evidence="2 6" id="KW-0812">Transmembrane</keyword>
<feature type="transmembrane region" description="Helical" evidence="6">
    <location>
        <begin position="332"/>
        <end position="358"/>
    </location>
</feature>
<dbReference type="EMBL" id="BAAAOQ010000015">
    <property type="protein sequence ID" value="GAA2199328.1"/>
    <property type="molecule type" value="Genomic_DNA"/>
</dbReference>